<feature type="repeat" description="PPR" evidence="3">
    <location>
        <begin position="102"/>
        <end position="136"/>
    </location>
</feature>
<dbReference type="InterPro" id="IPR011990">
    <property type="entry name" value="TPR-like_helical_dom_sf"/>
</dbReference>
<gene>
    <name evidence="5" type="ORF">Fmac_027890</name>
</gene>
<feature type="repeat" description="PPR" evidence="3">
    <location>
        <begin position="275"/>
        <end position="305"/>
    </location>
</feature>
<dbReference type="Pfam" id="PF14432">
    <property type="entry name" value="DYW_deaminase"/>
    <property type="match status" value="1"/>
</dbReference>
<dbReference type="EMBL" id="JBGMDY010000009">
    <property type="protein sequence ID" value="KAL2323511.1"/>
    <property type="molecule type" value="Genomic_DNA"/>
</dbReference>
<protein>
    <recommendedName>
        <fullName evidence="4">DYW domain-containing protein</fullName>
    </recommendedName>
</protein>
<reference evidence="5 6" key="1">
    <citation type="submission" date="2024-08" db="EMBL/GenBank/DDBJ databases">
        <title>Insights into the chromosomal genome structure of Flemingia macrophylla.</title>
        <authorList>
            <person name="Ding Y."/>
            <person name="Zhao Y."/>
            <person name="Bi W."/>
            <person name="Wu M."/>
            <person name="Zhao G."/>
            <person name="Gong Y."/>
            <person name="Li W."/>
            <person name="Zhang P."/>
        </authorList>
    </citation>
    <scope>NUCLEOTIDE SEQUENCE [LARGE SCALE GENOMIC DNA]</scope>
    <source>
        <strain evidence="5">DYQJB</strain>
        <tissue evidence="5">Leaf</tissue>
    </source>
</reference>
<evidence type="ECO:0000313" key="5">
    <source>
        <dbReference type="EMBL" id="KAL2323511.1"/>
    </source>
</evidence>
<dbReference type="Proteomes" id="UP001603857">
    <property type="component" value="Unassembled WGS sequence"/>
</dbReference>
<dbReference type="InterPro" id="IPR046849">
    <property type="entry name" value="E2_motif"/>
</dbReference>
<name>A0ABD1LJ69_9FABA</name>
<dbReference type="FunFam" id="1.25.40.10:FF:000073">
    <property type="entry name" value="Pentatricopeptide repeat-containing protein chloroplastic"/>
    <property type="match status" value="1"/>
</dbReference>
<evidence type="ECO:0000256" key="2">
    <source>
        <dbReference type="ARBA" id="ARBA00022737"/>
    </source>
</evidence>
<dbReference type="FunFam" id="1.25.40.10:FF:000285">
    <property type="entry name" value="Pentatricopeptide repeat-containing protein, chloroplastic"/>
    <property type="match status" value="1"/>
</dbReference>
<dbReference type="GO" id="GO:0016070">
    <property type="term" value="P:RNA metabolic process"/>
    <property type="evidence" value="ECO:0007669"/>
    <property type="project" value="UniProtKB-ARBA"/>
</dbReference>
<dbReference type="Pfam" id="PF20430">
    <property type="entry name" value="Eplus_motif"/>
    <property type="match status" value="1"/>
</dbReference>
<keyword evidence="6" id="KW-1185">Reference proteome</keyword>
<feature type="repeat" description="PPR" evidence="3">
    <location>
        <begin position="306"/>
        <end position="340"/>
    </location>
</feature>
<organism evidence="5 6">
    <name type="scientific">Flemingia macrophylla</name>
    <dbReference type="NCBI Taxonomy" id="520843"/>
    <lineage>
        <taxon>Eukaryota</taxon>
        <taxon>Viridiplantae</taxon>
        <taxon>Streptophyta</taxon>
        <taxon>Embryophyta</taxon>
        <taxon>Tracheophyta</taxon>
        <taxon>Spermatophyta</taxon>
        <taxon>Magnoliopsida</taxon>
        <taxon>eudicotyledons</taxon>
        <taxon>Gunneridae</taxon>
        <taxon>Pentapetalae</taxon>
        <taxon>rosids</taxon>
        <taxon>fabids</taxon>
        <taxon>Fabales</taxon>
        <taxon>Fabaceae</taxon>
        <taxon>Papilionoideae</taxon>
        <taxon>50 kb inversion clade</taxon>
        <taxon>NPAAA clade</taxon>
        <taxon>indigoferoid/millettioid clade</taxon>
        <taxon>Phaseoleae</taxon>
        <taxon>Flemingia</taxon>
    </lineage>
</organism>
<dbReference type="InterPro" id="IPR046848">
    <property type="entry name" value="E_motif"/>
</dbReference>
<sequence length="916" mass="102186">MATPMLTPLPLDHGGILKPAFQSLTLLSTHPLATSSRLEHAHSLLLDLCAAEKALPQGQQLHAHLLKSHVSTFLATKLVHMYGKCGSLHDAVKVFDEMSERTIFTWNAMMGAFVSGGKYLQAIKLYREMRLLGVALDACTFPSVLKACTALCESRLGAEIHGVAVKCGYGESVFVCNALIAMYAKCGDLGGARALFDGIMMEKEDTVSWNSIISAHMAGGKCLEALSLFRRMQEVGVASNTYTYVAALQGCDGPSFVKLGMEIHGVVLKSNHFADVYVANALIAMYTKCGRMEDAERVFESMFWRDYVSWNTLLSGLVQNELYNVALSYFRDMQDSGQKPDEVSVLNLIAVSGRLGSLLKGKEVHGYAIRNGLDSNMQIGNTLIDMYAKCSCVKYMGHAFGCMLVKDLVSWTTIIAGYAQNERHLEAINLFQKFQVEGMDVDPMMIGSVLQACSGLKSRNFIKEVHGYVLKRDLADIMLQNAIVNVYGEVGHVDCARRVFESMKSKDIVSWTSMITCCVYNVLPVEALELFYCLKQTNIQPDSIALISALSATASLSSLKKGKEIHGYLIRKGFFLEGPIANSLVDMYARCGTVQNSRKIFNSVKQRDLILWTSMINANGVHGCGTEAIALFKKMTDENVIPDHVTFLALLYACSHSGLLVEGKRFFEIMKYEYQLKPWPEHYACVVDLLSRSNSLEEAYNFVRKMPIKPSSEVWCALLGACRIHSNKELGDLAAKQLLQSDTENSGKYVLISNIFAAYGRWNDVEEVRLRMKGNGLKKKPGCSWIEVENKIHTFMARDKSHPQSDDIYLTLAQFTELLQKKGGYRAQTKFVFHNVSKEEKTQMLYGHSERLALGYGLLVTPKGTSIRITKNLRICDDCHTFFKIASEVSQRTLVVRDANRFHHFQRGYCSCGDFW</sequence>
<evidence type="ECO:0000313" key="6">
    <source>
        <dbReference type="Proteomes" id="UP001603857"/>
    </source>
</evidence>
<evidence type="ECO:0000259" key="4">
    <source>
        <dbReference type="Pfam" id="PF14432"/>
    </source>
</evidence>
<dbReference type="FunFam" id="1.25.40.10:FF:000366">
    <property type="entry name" value="Pentatricopeptide (PPR) repeat-containing protein"/>
    <property type="match status" value="1"/>
</dbReference>
<accession>A0ABD1LJ69</accession>
<dbReference type="Pfam" id="PF13041">
    <property type="entry name" value="PPR_2"/>
    <property type="match status" value="3"/>
</dbReference>
<dbReference type="PROSITE" id="PS51375">
    <property type="entry name" value="PPR"/>
    <property type="match status" value="7"/>
</dbReference>
<dbReference type="AlphaFoldDB" id="A0ABD1LJ69"/>
<evidence type="ECO:0000256" key="3">
    <source>
        <dbReference type="PROSITE-ProRule" id="PRU00708"/>
    </source>
</evidence>
<dbReference type="Gene3D" id="1.25.40.10">
    <property type="entry name" value="Tetratricopeptide repeat domain"/>
    <property type="match status" value="6"/>
</dbReference>
<dbReference type="Pfam" id="PF20431">
    <property type="entry name" value="E_motif"/>
    <property type="match status" value="1"/>
</dbReference>
<comment type="caution">
    <text evidence="5">The sequence shown here is derived from an EMBL/GenBank/DDBJ whole genome shotgun (WGS) entry which is preliminary data.</text>
</comment>
<dbReference type="NCBIfam" id="TIGR00756">
    <property type="entry name" value="PPR"/>
    <property type="match status" value="7"/>
</dbReference>
<feature type="repeat" description="PPR" evidence="3">
    <location>
        <begin position="407"/>
        <end position="441"/>
    </location>
</feature>
<feature type="domain" description="DYW" evidence="4">
    <location>
        <begin position="824"/>
        <end position="916"/>
    </location>
</feature>
<dbReference type="Pfam" id="PF01535">
    <property type="entry name" value="PPR"/>
    <property type="match status" value="8"/>
</dbReference>
<keyword evidence="2" id="KW-0677">Repeat</keyword>
<dbReference type="FunFam" id="1.25.40.10:FF:000344">
    <property type="entry name" value="Pentatricopeptide repeat-containing protein"/>
    <property type="match status" value="1"/>
</dbReference>
<dbReference type="FunFam" id="1.25.40.10:FF:000725">
    <property type="entry name" value="Pentatricopeptide repeat-containing protein At3g63370, chloroplastic"/>
    <property type="match status" value="1"/>
</dbReference>
<dbReference type="InterPro" id="IPR002885">
    <property type="entry name" value="PPR_rpt"/>
</dbReference>
<dbReference type="PANTHER" id="PTHR47926:SF377">
    <property type="entry name" value="OS04G0469400 PROTEIN"/>
    <property type="match status" value="1"/>
</dbReference>
<feature type="repeat" description="PPR" evidence="3">
    <location>
        <begin position="205"/>
        <end position="239"/>
    </location>
</feature>
<dbReference type="PANTHER" id="PTHR47926">
    <property type="entry name" value="PENTATRICOPEPTIDE REPEAT-CONTAINING PROTEIN"/>
    <property type="match status" value="1"/>
</dbReference>
<feature type="repeat" description="PPR" evidence="3">
    <location>
        <begin position="608"/>
        <end position="642"/>
    </location>
</feature>
<proteinExistence type="inferred from homology"/>
<dbReference type="FunFam" id="1.25.40.10:FF:000144">
    <property type="entry name" value="Pentatricopeptide repeat-containing protein, mitochondrial"/>
    <property type="match status" value="1"/>
</dbReference>
<evidence type="ECO:0000256" key="1">
    <source>
        <dbReference type="ARBA" id="ARBA00006643"/>
    </source>
</evidence>
<comment type="similarity">
    <text evidence="1">Belongs to the PPR family. PCMP-H subfamily.</text>
</comment>
<feature type="repeat" description="PPR" evidence="3">
    <location>
        <begin position="476"/>
        <end position="510"/>
    </location>
</feature>
<dbReference type="InterPro" id="IPR046960">
    <property type="entry name" value="PPR_At4g14850-like_plant"/>
</dbReference>
<dbReference type="InterPro" id="IPR032867">
    <property type="entry name" value="DYW_dom"/>
</dbReference>